<evidence type="ECO:0000313" key="3">
    <source>
        <dbReference type="Proteomes" id="UP000664167"/>
    </source>
</evidence>
<dbReference type="Proteomes" id="UP000664167">
    <property type="component" value="Unassembled WGS sequence"/>
</dbReference>
<sequence>MAAFADGLPCWADAQLDDLAAGKRFYGELFGWTFDDNADERYGFYTNAFSDGKRVAALAPKQDGRMPTVWTVYFATADAAATAETIKGEGGQLVLDPMEVSPYGTMAVAMDPGGAVFGLWQAAQHEGFEKQREPGSFCWVEVYTRLPQVVDPFYDTVFGYESLDLGEDMGGFRIWSPAGAEPSPETAVGGRSVIGPELPDELPSYFLLYFQVADCDATVATATRLGGRVRQPPFDMPYGRMAILSDDQGATFAVLQG</sequence>
<name>A0A939JEP8_9ACTN</name>
<evidence type="ECO:0000313" key="2">
    <source>
        <dbReference type="EMBL" id="MBO0511578.1"/>
    </source>
</evidence>
<dbReference type="PANTHER" id="PTHR33993">
    <property type="entry name" value="GLYOXALASE-RELATED"/>
    <property type="match status" value="1"/>
</dbReference>
<dbReference type="Gene3D" id="3.10.180.10">
    <property type="entry name" value="2,3-Dihydroxybiphenyl 1,2-Dioxygenase, domain 1"/>
    <property type="match status" value="2"/>
</dbReference>
<dbReference type="RefSeq" id="WP_206960988.1">
    <property type="nucleotide sequence ID" value="NZ_BAAAJJ010000001.1"/>
</dbReference>
<dbReference type="CDD" id="cd07247">
    <property type="entry name" value="SgaA_N_like"/>
    <property type="match status" value="2"/>
</dbReference>
<dbReference type="PANTHER" id="PTHR33993:SF10">
    <property type="entry name" value="CONSERVED PROTEIN"/>
    <property type="match status" value="1"/>
</dbReference>
<dbReference type="PROSITE" id="PS51819">
    <property type="entry name" value="VOC"/>
    <property type="match status" value="2"/>
</dbReference>
<feature type="domain" description="VOC" evidence="1">
    <location>
        <begin position="7"/>
        <end position="122"/>
    </location>
</feature>
<dbReference type="InterPro" id="IPR037523">
    <property type="entry name" value="VOC_core"/>
</dbReference>
<accession>A0A939JEP8</accession>
<reference evidence="2" key="1">
    <citation type="submission" date="2021-03" db="EMBL/GenBank/DDBJ databases">
        <title>Streptomyces poriferae sp. nov., a novel marine sponge-derived Actinobacteria species with anti-MRSA activity.</title>
        <authorList>
            <person name="Sandoval-Powers M."/>
            <person name="Kralova S."/>
            <person name="Nguyen G.-S."/>
            <person name="Fawwal D."/>
            <person name="Degnes K."/>
            <person name="Klinkenberg G."/>
            <person name="Sletta H."/>
            <person name="Wentzel A."/>
            <person name="Liles M.R."/>
        </authorList>
    </citation>
    <scope>NUCLEOTIDE SEQUENCE</scope>
    <source>
        <strain evidence="2">DSM 41794</strain>
    </source>
</reference>
<dbReference type="InterPro" id="IPR004360">
    <property type="entry name" value="Glyas_Fos-R_dOase_dom"/>
</dbReference>
<dbReference type="Pfam" id="PF00903">
    <property type="entry name" value="Glyoxalase"/>
    <property type="match status" value="1"/>
</dbReference>
<organism evidence="2 3">
    <name type="scientific">Streptomyces beijiangensis</name>
    <dbReference type="NCBI Taxonomy" id="163361"/>
    <lineage>
        <taxon>Bacteria</taxon>
        <taxon>Bacillati</taxon>
        <taxon>Actinomycetota</taxon>
        <taxon>Actinomycetes</taxon>
        <taxon>Kitasatosporales</taxon>
        <taxon>Streptomycetaceae</taxon>
        <taxon>Streptomyces</taxon>
    </lineage>
</organism>
<protein>
    <submittedName>
        <fullName evidence="2">VOC family protein</fullName>
    </submittedName>
</protein>
<proteinExistence type="predicted"/>
<dbReference type="EMBL" id="JAFLRJ010000061">
    <property type="protein sequence ID" value="MBO0511578.1"/>
    <property type="molecule type" value="Genomic_DNA"/>
</dbReference>
<feature type="domain" description="VOC" evidence="1">
    <location>
        <begin position="136"/>
        <end position="257"/>
    </location>
</feature>
<dbReference type="SUPFAM" id="SSF54593">
    <property type="entry name" value="Glyoxalase/Bleomycin resistance protein/Dihydroxybiphenyl dioxygenase"/>
    <property type="match status" value="2"/>
</dbReference>
<dbReference type="InterPro" id="IPR052164">
    <property type="entry name" value="Anthracycline_SecMetBiosynth"/>
</dbReference>
<keyword evidence="3" id="KW-1185">Reference proteome</keyword>
<dbReference type="AlphaFoldDB" id="A0A939JEP8"/>
<gene>
    <name evidence="2" type="ORF">J0695_07100</name>
</gene>
<dbReference type="InterPro" id="IPR029068">
    <property type="entry name" value="Glyas_Bleomycin-R_OHBP_Dase"/>
</dbReference>
<comment type="caution">
    <text evidence="2">The sequence shown here is derived from an EMBL/GenBank/DDBJ whole genome shotgun (WGS) entry which is preliminary data.</text>
</comment>
<evidence type="ECO:0000259" key="1">
    <source>
        <dbReference type="PROSITE" id="PS51819"/>
    </source>
</evidence>